<accession>A0A165EL53</accession>
<dbReference type="GO" id="GO:0005886">
    <property type="term" value="C:plasma membrane"/>
    <property type="evidence" value="ECO:0007669"/>
    <property type="project" value="UniProtKB-SubCell"/>
</dbReference>
<dbReference type="PANTHER" id="PTHR30043:SF1">
    <property type="entry name" value="ABC TRANSPORT SYSTEM PERMEASE PROTEIN P69"/>
    <property type="match status" value="1"/>
</dbReference>
<reference evidence="10" key="1">
    <citation type="submission" date="2016-01" db="EMBL/GenBank/DDBJ databases">
        <title>Draft genome of Chromobacterium sp. F49.</title>
        <authorList>
            <person name="Hong K.W."/>
        </authorList>
    </citation>
    <scope>NUCLEOTIDE SEQUENCE [LARGE SCALE GENOMIC DNA]</scope>
    <source>
        <strain evidence="10">CN10</strain>
    </source>
</reference>
<feature type="transmembrane region" description="Helical" evidence="7">
    <location>
        <begin position="334"/>
        <end position="359"/>
    </location>
</feature>
<name>A0A165EL53_9NEIS</name>
<comment type="subcellular location">
    <subcellularLocation>
        <location evidence="1 7">Cell membrane</location>
        <topology evidence="1 7">Multi-pass membrane protein</topology>
    </subcellularLocation>
</comment>
<evidence type="ECO:0000256" key="3">
    <source>
        <dbReference type="ARBA" id="ARBA00022475"/>
    </source>
</evidence>
<keyword evidence="3" id="KW-1003">Cell membrane</keyword>
<feature type="transmembrane region" description="Helical" evidence="7">
    <location>
        <begin position="70"/>
        <end position="94"/>
    </location>
</feature>
<feature type="domain" description="ABC transmembrane type-1" evidence="8">
    <location>
        <begin position="330"/>
        <end position="511"/>
    </location>
</feature>
<keyword evidence="5 7" id="KW-1133">Transmembrane helix</keyword>
<evidence type="ECO:0000256" key="1">
    <source>
        <dbReference type="ARBA" id="ARBA00004651"/>
    </source>
</evidence>
<dbReference type="OrthoDB" id="8557224at2"/>
<dbReference type="CDD" id="cd06261">
    <property type="entry name" value="TM_PBP2"/>
    <property type="match status" value="2"/>
</dbReference>
<feature type="transmembrane region" description="Helical" evidence="7">
    <location>
        <begin position="465"/>
        <end position="482"/>
    </location>
</feature>
<protein>
    <submittedName>
        <fullName evidence="9">Phosphonate ABC transporter permease</fullName>
    </submittedName>
</protein>
<dbReference type="Gene3D" id="1.10.3720.10">
    <property type="entry name" value="MetI-like"/>
    <property type="match status" value="2"/>
</dbReference>
<dbReference type="Proteomes" id="UP000076625">
    <property type="component" value="Unassembled WGS sequence"/>
</dbReference>
<dbReference type="AlphaFoldDB" id="A0A165EL53"/>
<dbReference type="InterPro" id="IPR035906">
    <property type="entry name" value="MetI-like_sf"/>
</dbReference>
<dbReference type="GO" id="GO:0055085">
    <property type="term" value="P:transmembrane transport"/>
    <property type="evidence" value="ECO:0007669"/>
    <property type="project" value="InterPro"/>
</dbReference>
<evidence type="ECO:0000313" key="10">
    <source>
        <dbReference type="Proteomes" id="UP000076625"/>
    </source>
</evidence>
<keyword evidence="6 7" id="KW-0472">Membrane</keyword>
<dbReference type="RefSeq" id="WP_066614682.1">
    <property type="nucleotide sequence ID" value="NZ_LQQU01000059.1"/>
</dbReference>
<feature type="transmembrane region" description="Helical" evidence="7">
    <location>
        <begin position="488"/>
        <end position="507"/>
    </location>
</feature>
<dbReference type="SUPFAM" id="SSF161098">
    <property type="entry name" value="MetI-like"/>
    <property type="match status" value="2"/>
</dbReference>
<feature type="transmembrane region" description="Helical" evidence="7">
    <location>
        <begin position="43"/>
        <end position="63"/>
    </location>
</feature>
<dbReference type="InterPro" id="IPR000515">
    <property type="entry name" value="MetI-like"/>
</dbReference>
<evidence type="ECO:0000256" key="2">
    <source>
        <dbReference type="ARBA" id="ARBA00022448"/>
    </source>
</evidence>
<feature type="transmembrane region" description="Helical" evidence="7">
    <location>
        <begin position="245"/>
        <end position="262"/>
    </location>
</feature>
<keyword evidence="2 7" id="KW-0813">Transport</keyword>
<dbReference type="PANTHER" id="PTHR30043">
    <property type="entry name" value="PHOSPHONATES TRANSPORT SYSTEM PERMEASE PROTEIN"/>
    <property type="match status" value="1"/>
</dbReference>
<sequence length="520" mass="54273">MLNRDPARWPRLLTALVVLGLLVPSAAYTRFDPFALFQPETLSTLAGFVAGFFPPATGAAFLAEVAKETLTTVAVASVGLALAMAIGAPVAFAVSRGLDAHRLSGERARPLAEGGKSALRAAMVLLRGVPEIVWALLFVRAAGLGSLPAVLAIGLAYGGMLGKVYAEIVESQPAQPARALAAQGAGRFVRFAWGVWPQALPELISYTVYRWECAIRASAVMGFVGAGGIGQLLDTSIKMMNGGEVSTLLIVFLLLVLMTETVSRFARRASESRAGLAVVVSAMLALFVASVAWLAPGWQGFEFAALPRFAAEFLPPDTDAATLAELARGTLETLAISLLGSAIAFFGGALLAVPAAGRFGAPARAAARLLLNLLRGVPDLMWAALAVLAVGLGPAAGVLALALHTSGVLGRLFAETLENAPREPETALVALGAGRVAAFVHGLLPQVIAQWLAYTLYRWENNIRIAAVLGIVGAGGLGQQLYLALSLFQQQAAASVIVAMLLLSWGVEQISRAVRQRLEA</sequence>
<keyword evidence="4 7" id="KW-0812">Transmembrane</keyword>
<feature type="transmembrane region" description="Helical" evidence="7">
    <location>
        <begin position="213"/>
        <end position="233"/>
    </location>
</feature>
<evidence type="ECO:0000313" key="9">
    <source>
        <dbReference type="EMBL" id="KZE25347.1"/>
    </source>
</evidence>
<comment type="caution">
    <text evidence="9">The sequence shown here is derived from an EMBL/GenBank/DDBJ whole genome shotgun (WGS) entry which is preliminary data.</text>
</comment>
<dbReference type="EMBL" id="LQQU01000059">
    <property type="protein sequence ID" value="KZE25347.1"/>
    <property type="molecule type" value="Genomic_DNA"/>
</dbReference>
<proteinExistence type="inferred from homology"/>
<evidence type="ECO:0000256" key="5">
    <source>
        <dbReference type="ARBA" id="ARBA00022989"/>
    </source>
</evidence>
<evidence type="ECO:0000256" key="6">
    <source>
        <dbReference type="ARBA" id="ARBA00023136"/>
    </source>
</evidence>
<feature type="transmembrane region" description="Helical" evidence="7">
    <location>
        <begin position="132"/>
        <end position="157"/>
    </location>
</feature>
<feature type="transmembrane region" description="Helical" evidence="7">
    <location>
        <begin position="274"/>
        <end position="295"/>
    </location>
</feature>
<feature type="transmembrane region" description="Helical" evidence="7">
    <location>
        <begin position="380"/>
        <end position="403"/>
    </location>
</feature>
<evidence type="ECO:0000256" key="4">
    <source>
        <dbReference type="ARBA" id="ARBA00022692"/>
    </source>
</evidence>
<dbReference type="Pfam" id="PF00528">
    <property type="entry name" value="BPD_transp_1"/>
    <property type="match status" value="2"/>
</dbReference>
<feature type="transmembrane region" description="Helical" evidence="7">
    <location>
        <begin position="427"/>
        <end position="453"/>
    </location>
</feature>
<comment type="similarity">
    <text evidence="7">Belongs to the binding-protein-dependent transport system permease family.</text>
</comment>
<feature type="domain" description="ABC transmembrane type-1" evidence="8">
    <location>
        <begin position="69"/>
        <end position="263"/>
    </location>
</feature>
<organism evidence="9 10">
    <name type="scientific">Crenobacter luteus</name>
    <dbReference type="NCBI Taxonomy" id="1452487"/>
    <lineage>
        <taxon>Bacteria</taxon>
        <taxon>Pseudomonadati</taxon>
        <taxon>Pseudomonadota</taxon>
        <taxon>Betaproteobacteria</taxon>
        <taxon>Neisseriales</taxon>
        <taxon>Neisseriaceae</taxon>
        <taxon>Crenobacter</taxon>
    </lineage>
</organism>
<dbReference type="PROSITE" id="PS50928">
    <property type="entry name" value="ABC_TM1"/>
    <property type="match status" value="2"/>
</dbReference>
<evidence type="ECO:0000256" key="7">
    <source>
        <dbReference type="RuleBase" id="RU363032"/>
    </source>
</evidence>
<keyword evidence="10" id="KW-1185">Reference proteome</keyword>
<evidence type="ECO:0000259" key="8">
    <source>
        <dbReference type="PROSITE" id="PS50928"/>
    </source>
</evidence>
<dbReference type="STRING" id="1452487.AVW16_03365"/>
<gene>
    <name evidence="9" type="ORF">AVW16_03365</name>
</gene>